<protein>
    <submittedName>
        <fullName evidence="1">Uncharacterized protein</fullName>
    </submittedName>
</protein>
<dbReference type="Proteomes" id="UP000075243">
    <property type="component" value="Chromosome 11"/>
</dbReference>
<accession>A0A151SGS8</accession>
<organism evidence="1 2">
    <name type="scientific">Cajanus cajan</name>
    <name type="common">Pigeon pea</name>
    <name type="synonym">Cajanus indicus</name>
    <dbReference type="NCBI Taxonomy" id="3821"/>
    <lineage>
        <taxon>Eukaryota</taxon>
        <taxon>Viridiplantae</taxon>
        <taxon>Streptophyta</taxon>
        <taxon>Embryophyta</taxon>
        <taxon>Tracheophyta</taxon>
        <taxon>Spermatophyta</taxon>
        <taxon>Magnoliopsida</taxon>
        <taxon>eudicotyledons</taxon>
        <taxon>Gunneridae</taxon>
        <taxon>Pentapetalae</taxon>
        <taxon>rosids</taxon>
        <taxon>fabids</taxon>
        <taxon>Fabales</taxon>
        <taxon>Fabaceae</taxon>
        <taxon>Papilionoideae</taxon>
        <taxon>50 kb inversion clade</taxon>
        <taxon>NPAAA clade</taxon>
        <taxon>indigoferoid/millettioid clade</taxon>
        <taxon>Phaseoleae</taxon>
        <taxon>Cajanus</taxon>
    </lineage>
</organism>
<dbReference type="EMBL" id="CM003613">
    <property type="protein sequence ID" value="KYP53979.1"/>
    <property type="molecule type" value="Genomic_DNA"/>
</dbReference>
<evidence type="ECO:0000313" key="2">
    <source>
        <dbReference type="Proteomes" id="UP000075243"/>
    </source>
</evidence>
<proteinExistence type="predicted"/>
<name>A0A151SGS8_CAJCA</name>
<reference evidence="1 2" key="1">
    <citation type="journal article" date="2012" name="Nat. Biotechnol.">
        <title>Draft genome sequence of pigeonpea (Cajanus cajan), an orphan legume crop of resource-poor farmers.</title>
        <authorList>
            <person name="Varshney R.K."/>
            <person name="Chen W."/>
            <person name="Li Y."/>
            <person name="Bharti A.K."/>
            <person name="Saxena R.K."/>
            <person name="Schlueter J.A."/>
            <person name="Donoghue M.T."/>
            <person name="Azam S."/>
            <person name="Fan G."/>
            <person name="Whaley A.M."/>
            <person name="Farmer A.D."/>
            <person name="Sheridan J."/>
            <person name="Iwata A."/>
            <person name="Tuteja R."/>
            <person name="Penmetsa R.V."/>
            <person name="Wu W."/>
            <person name="Upadhyaya H.D."/>
            <person name="Yang S.P."/>
            <person name="Shah T."/>
            <person name="Saxena K.B."/>
            <person name="Michael T."/>
            <person name="McCombie W.R."/>
            <person name="Yang B."/>
            <person name="Zhang G."/>
            <person name="Yang H."/>
            <person name="Wang J."/>
            <person name="Spillane C."/>
            <person name="Cook D.R."/>
            <person name="May G.D."/>
            <person name="Xu X."/>
            <person name="Jackson S.A."/>
        </authorList>
    </citation>
    <scope>NUCLEOTIDE SEQUENCE [LARGE SCALE GENOMIC DNA]</scope>
    <source>
        <strain evidence="2">cv. Asha</strain>
    </source>
</reference>
<dbReference type="AlphaFoldDB" id="A0A151SGS8"/>
<gene>
    <name evidence="1" type="ORF">KK1_000144</name>
</gene>
<evidence type="ECO:0000313" key="1">
    <source>
        <dbReference type="EMBL" id="KYP53979.1"/>
    </source>
</evidence>
<keyword evidence="2" id="KW-1185">Reference proteome</keyword>
<sequence length="55" mass="6319">MDIGNVYYMFMFNVMGNKEKVIGGNASMIFDHYLTMMSLTLDFMASKIKSYCTLT</sequence>
<dbReference type="Gramene" id="C.cajan_00143.t">
    <property type="protein sequence ID" value="C.cajan_00143.t.cds1"/>
    <property type="gene ID" value="C.cajan_00143"/>
</dbReference>